<gene>
    <name evidence="1" type="ORF">QYT958_LOCUS15458</name>
</gene>
<evidence type="ECO:0000313" key="2">
    <source>
        <dbReference type="Proteomes" id="UP000663848"/>
    </source>
</evidence>
<proteinExistence type="predicted"/>
<dbReference type="EMBL" id="CAJOBR010002152">
    <property type="protein sequence ID" value="CAF4660432.1"/>
    <property type="molecule type" value="Genomic_DNA"/>
</dbReference>
<evidence type="ECO:0000313" key="1">
    <source>
        <dbReference type="EMBL" id="CAF4660432.1"/>
    </source>
</evidence>
<protein>
    <submittedName>
        <fullName evidence="1">Uncharacterized protein</fullName>
    </submittedName>
</protein>
<comment type="caution">
    <text evidence="1">The sequence shown here is derived from an EMBL/GenBank/DDBJ whole genome shotgun (WGS) entry which is preliminary data.</text>
</comment>
<dbReference type="AlphaFoldDB" id="A0A821FZL0"/>
<name>A0A821FZL0_9BILA</name>
<organism evidence="1 2">
    <name type="scientific">Rotaria socialis</name>
    <dbReference type="NCBI Taxonomy" id="392032"/>
    <lineage>
        <taxon>Eukaryota</taxon>
        <taxon>Metazoa</taxon>
        <taxon>Spiralia</taxon>
        <taxon>Gnathifera</taxon>
        <taxon>Rotifera</taxon>
        <taxon>Eurotatoria</taxon>
        <taxon>Bdelloidea</taxon>
        <taxon>Philodinida</taxon>
        <taxon>Philodinidae</taxon>
        <taxon>Rotaria</taxon>
    </lineage>
</organism>
<accession>A0A821FZL0</accession>
<dbReference type="Proteomes" id="UP000663848">
    <property type="component" value="Unassembled WGS sequence"/>
</dbReference>
<reference evidence="1" key="1">
    <citation type="submission" date="2021-02" db="EMBL/GenBank/DDBJ databases">
        <authorList>
            <person name="Nowell W R."/>
        </authorList>
    </citation>
    <scope>NUCLEOTIDE SEQUENCE</scope>
</reference>
<sequence length="39" mass="4606">MVHWSEYFWGEGNRGLEIFSSNVKNGAIAIEEFQRFINE</sequence>
<feature type="non-terminal residue" evidence="1">
    <location>
        <position position="39"/>
    </location>
</feature>